<organism evidence="9 10">
    <name type="scientific">Dictyostelium firmibasis</name>
    <dbReference type="NCBI Taxonomy" id="79012"/>
    <lineage>
        <taxon>Eukaryota</taxon>
        <taxon>Amoebozoa</taxon>
        <taxon>Evosea</taxon>
        <taxon>Eumycetozoa</taxon>
        <taxon>Dictyostelia</taxon>
        <taxon>Dictyosteliales</taxon>
        <taxon>Dictyosteliaceae</taxon>
        <taxon>Dictyostelium</taxon>
    </lineage>
</organism>
<keyword evidence="4" id="KW-0653">Protein transport</keyword>
<evidence type="ECO:0000313" key="10">
    <source>
        <dbReference type="Proteomes" id="UP001344447"/>
    </source>
</evidence>
<sequence>MKILLPLVFAILLLVNLCFSTSVSLVKDTGSCSYLATDGKTYDLSSIGYLEYEATKSIVSSRIYGVNLCAALTGTQPCGGNPKPAYLCQQDSSKSQIGIGIVANSVNLITQPGNTSLISLQYTGTLCGMKNMNTVVNIKCGPSNSIVSAVQDTPKASGCSPTNTIVIQSDIFCPSSSKSGLSGGDICLIIFFCGFGAYFIFGVGIQCYRGKRRVEAVPNIEFWKNFGALIKDGVDFIKSKIFRSVATAGYQQIP</sequence>
<dbReference type="PANTHER" id="PTHR15071">
    <property type="entry name" value="MANNOSE-6-PHOSPHATE RECEPTOR FAMILY MEMBER"/>
    <property type="match status" value="1"/>
</dbReference>
<dbReference type="PANTHER" id="PTHR15071:SF0">
    <property type="entry name" value="MANNOSE 6-PHOSPHATE RECEPTOR-LIKE PROTEIN 1"/>
    <property type="match status" value="1"/>
</dbReference>
<dbReference type="AlphaFoldDB" id="A0AAN7TZB9"/>
<evidence type="ECO:0000256" key="1">
    <source>
        <dbReference type="ARBA" id="ARBA00004472"/>
    </source>
</evidence>
<evidence type="ECO:0000256" key="6">
    <source>
        <dbReference type="ARBA" id="ARBA00023136"/>
    </source>
</evidence>
<dbReference type="Gene3D" id="2.70.130.10">
    <property type="entry name" value="Mannose-6-phosphate receptor binding domain"/>
    <property type="match status" value="1"/>
</dbReference>
<evidence type="ECO:0000256" key="2">
    <source>
        <dbReference type="ARBA" id="ARBA00022692"/>
    </source>
</evidence>
<dbReference type="InterPro" id="IPR018939">
    <property type="entry name" value="Autophagy-rel_prot_27"/>
</dbReference>
<evidence type="ECO:0000256" key="5">
    <source>
        <dbReference type="ARBA" id="ARBA00022989"/>
    </source>
</evidence>
<evidence type="ECO:0000313" key="9">
    <source>
        <dbReference type="EMBL" id="KAK5582759.1"/>
    </source>
</evidence>
<keyword evidence="2 7" id="KW-0812">Transmembrane</keyword>
<proteinExistence type="predicted"/>
<keyword evidence="5 7" id="KW-1133">Transmembrane helix</keyword>
<dbReference type="Pfam" id="PF09451">
    <property type="entry name" value="ATG27"/>
    <property type="match status" value="1"/>
</dbReference>
<keyword evidence="4" id="KW-0813">Transport</keyword>
<dbReference type="GO" id="GO:0015031">
    <property type="term" value="P:protein transport"/>
    <property type="evidence" value="ECO:0007669"/>
    <property type="project" value="UniProtKB-KW"/>
</dbReference>
<dbReference type="InterPro" id="IPR009011">
    <property type="entry name" value="Man6P_isomerase_rcpt-bd_dom_sf"/>
</dbReference>
<keyword evidence="10" id="KW-1185">Reference proteome</keyword>
<evidence type="ECO:0000256" key="8">
    <source>
        <dbReference type="SAM" id="SignalP"/>
    </source>
</evidence>
<dbReference type="Proteomes" id="UP001344447">
    <property type="component" value="Unassembled WGS sequence"/>
</dbReference>
<evidence type="ECO:0000256" key="4">
    <source>
        <dbReference type="ARBA" id="ARBA00022927"/>
    </source>
</evidence>
<evidence type="ECO:0000256" key="7">
    <source>
        <dbReference type="SAM" id="Phobius"/>
    </source>
</evidence>
<accession>A0AAN7TZB9</accession>
<evidence type="ECO:0000256" key="3">
    <source>
        <dbReference type="ARBA" id="ARBA00022729"/>
    </source>
</evidence>
<feature type="transmembrane region" description="Helical" evidence="7">
    <location>
        <begin position="181"/>
        <end position="203"/>
    </location>
</feature>
<evidence type="ECO:0008006" key="11">
    <source>
        <dbReference type="Google" id="ProtNLM"/>
    </source>
</evidence>
<dbReference type="GO" id="GO:0034045">
    <property type="term" value="C:phagophore assembly site membrane"/>
    <property type="evidence" value="ECO:0007669"/>
    <property type="project" value="UniProtKB-SubCell"/>
</dbReference>
<keyword evidence="3 8" id="KW-0732">Signal</keyword>
<reference evidence="9 10" key="1">
    <citation type="submission" date="2023-11" db="EMBL/GenBank/DDBJ databases">
        <title>Dfirmibasis_genome.</title>
        <authorList>
            <person name="Edelbroek B."/>
            <person name="Kjellin J."/>
            <person name="Jerlstrom-Hultqvist J."/>
            <person name="Soderbom F."/>
        </authorList>
    </citation>
    <scope>NUCLEOTIDE SEQUENCE [LARGE SCALE GENOMIC DNA]</scope>
    <source>
        <strain evidence="9 10">TNS-C-14</strain>
    </source>
</reference>
<keyword evidence="6 7" id="KW-0472">Membrane</keyword>
<feature type="signal peptide" evidence="8">
    <location>
        <begin position="1"/>
        <end position="20"/>
    </location>
</feature>
<gene>
    <name evidence="9" type="ORF">RB653_004345</name>
</gene>
<dbReference type="GO" id="GO:0000139">
    <property type="term" value="C:Golgi membrane"/>
    <property type="evidence" value="ECO:0007669"/>
    <property type="project" value="UniProtKB-SubCell"/>
</dbReference>
<dbReference type="EMBL" id="JAVFKY010000001">
    <property type="protein sequence ID" value="KAK5582759.1"/>
    <property type="molecule type" value="Genomic_DNA"/>
</dbReference>
<feature type="chain" id="PRO_5042820264" description="MRH domain-containing protein" evidence="8">
    <location>
        <begin position="21"/>
        <end position="254"/>
    </location>
</feature>
<comment type="subcellular location">
    <subcellularLocation>
        <location evidence="1">Preautophagosomal structure membrane</location>
        <topology evidence="1">Single-pass type I membrane protein</topology>
    </subcellularLocation>
</comment>
<name>A0AAN7TZB9_9MYCE</name>
<dbReference type="SUPFAM" id="SSF50911">
    <property type="entry name" value="Mannose 6-phosphate receptor domain"/>
    <property type="match status" value="1"/>
</dbReference>
<comment type="caution">
    <text evidence="9">The sequence shown here is derived from an EMBL/GenBank/DDBJ whole genome shotgun (WGS) entry which is preliminary data.</text>
</comment>
<protein>
    <recommendedName>
        <fullName evidence="11">MRH domain-containing protein</fullName>
    </recommendedName>
</protein>